<keyword evidence="2" id="KW-0813">Transport</keyword>
<reference evidence="6 7" key="1">
    <citation type="submission" date="2017-09" db="EMBL/GenBank/DDBJ databases">
        <title>Depth-based differentiation of microbial function through sediment-hosted aquifers and enrichment of novel symbionts in the deep terrestrial subsurface.</title>
        <authorList>
            <person name="Probst A.J."/>
            <person name="Ladd B."/>
            <person name="Jarett J.K."/>
            <person name="Geller-Mcgrath D.E."/>
            <person name="Sieber C.M."/>
            <person name="Emerson J.B."/>
            <person name="Anantharaman K."/>
            <person name="Thomas B.C."/>
            <person name="Malmstrom R."/>
            <person name="Stieglmeier M."/>
            <person name="Klingl A."/>
            <person name="Woyke T."/>
            <person name="Ryan C.M."/>
            <person name="Banfield J.F."/>
        </authorList>
    </citation>
    <scope>NUCLEOTIDE SEQUENCE [LARGE SCALE GENOMIC DNA]</scope>
    <source>
        <strain evidence="6">CG11_big_fil_rev_8_21_14_0_20_38_23</strain>
    </source>
</reference>
<dbReference type="InterPro" id="IPR003593">
    <property type="entry name" value="AAA+_ATPase"/>
</dbReference>
<dbReference type="SUPFAM" id="SSF52540">
    <property type="entry name" value="P-loop containing nucleoside triphosphate hydrolases"/>
    <property type="match status" value="1"/>
</dbReference>
<dbReference type="PROSITE" id="PS50893">
    <property type="entry name" value="ABC_TRANSPORTER_2"/>
    <property type="match status" value="1"/>
</dbReference>
<keyword evidence="3" id="KW-0547">Nucleotide-binding</keyword>
<evidence type="ECO:0000259" key="5">
    <source>
        <dbReference type="PROSITE" id="PS50893"/>
    </source>
</evidence>
<evidence type="ECO:0000256" key="1">
    <source>
        <dbReference type="ARBA" id="ARBA00005417"/>
    </source>
</evidence>
<dbReference type="GO" id="GO:0005524">
    <property type="term" value="F:ATP binding"/>
    <property type="evidence" value="ECO:0007669"/>
    <property type="project" value="UniProtKB-KW"/>
</dbReference>
<sequence>MNAIEVKNLTVVFDSQKILDNISFQIDEGSFTAVIGPNGSGKTTLFRTILGLIPFSGEIKIFSQSIKSEKVKKLIGYVAQHFTFDQTFPVTVAEFLYLNLAKENRKSAQRNIKHALEELDIDKFSNKKIGEISGGQLQRVLVARAILNTPRILLLDEAAAGIDIVGQKEFYHIIKHLNEEHKTTILTVSHEVNFVHSYSQRILCLNKKLFCDGLVKEVLNEKNLIKLYGEYSLHRFHHHEEDSLPHFHHHEEDSLPHFHHHG</sequence>
<dbReference type="EMBL" id="PCWR01000070">
    <property type="protein sequence ID" value="PIR06010.1"/>
    <property type="molecule type" value="Genomic_DNA"/>
</dbReference>
<dbReference type="SMART" id="SM00382">
    <property type="entry name" value="AAA"/>
    <property type="match status" value="1"/>
</dbReference>
<dbReference type="InterPro" id="IPR027417">
    <property type="entry name" value="P-loop_NTPase"/>
</dbReference>
<evidence type="ECO:0000256" key="2">
    <source>
        <dbReference type="ARBA" id="ARBA00022448"/>
    </source>
</evidence>
<evidence type="ECO:0000313" key="7">
    <source>
        <dbReference type="Proteomes" id="UP000228867"/>
    </source>
</evidence>
<dbReference type="GO" id="GO:0016887">
    <property type="term" value="F:ATP hydrolysis activity"/>
    <property type="evidence" value="ECO:0007669"/>
    <property type="project" value="InterPro"/>
</dbReference>
<comment type="caution">
    <text evidence="6">The sequence shown here is derived from an EMBL/GenBank/DDBJ whole genome shotgun (WGS) entry which is preliminary data.</text>
</comment>
<proteinExistence type="inferred from homology"/>
<gene>
    <name evidence="6" type="ORF">COV54_03520</name>
</gene>
<protein>
    <submittedName>
        <fullName evidence="6">ABC transporter ATP-binding protein</fullName>
    </submittedName>
</protein>
<evidence type="ECO:0000313" key="6">
    <source>
        <dbReference type="EMBL" id="PIR06010.1"/>
    </source>
</evidence>
<accession>A0A2H0NAT4</accession>
<dbReference type="InterPro" id="IPR003439">
    <property type="entry name" value="ABC_transporter-like_ATP-bd"/>
</dbReference>
<dbReference type="Pfam" id="PF00005">
    <property type="entry name" value="ABC_tran"/>
    <property type="match status" value="1"/>
</dbReference>
<dbReference type="CDD" id="cd03235">
    <property type="entry name" value="ABC_Metallic_Cations"/>
    <property type="match status" value="1"/>
</dbReference>
<evidence type="ECO:0000256" key="4">
    <source>
        <dbReference type="ARBA" id="ARBA00022840"/>
    </source>
</evidence>
<dbReference type="AlphaFoldDB" id="A0A2H0NAT4"/>
<dbReference type="InterPro" id="IPR017871">
    <property type="entry name" value="ABC_transporter-like_CS"/>
</dbReference>
<dbReference type="Gene3D" id="3.40.50.300">
    <property type="entry name" value="P-loop containing nucleotide triphosphate hydrolases"/>
    <property type="match status" value="1"/>
</dbReference>
<dbReference type="PANTHER" id="PTHR42734">
    <property type="entry name" value="METAL TRANSPORT SYSTEM ATP-BINDING PROTEIN TM_0124-RELATED"/>
    <property type="match status" value="1"/>
</dbReference>
<name>A0A2H0NAT4_9BACT</name>
<organism evidence="6 7">
    <name type="scientific">Candidatus Jorgensenbacteria bacterium CG11_big_fil_rev_8_21_14_0_20_38_23</name>
    <dbReference type="NCBI Taxonomy" id="1974594"/>
    <lineage>
        <taxon>Bacteria</taxon>
        <taxon>Candidatus Joergenseniibacteriota</taxon>
    </lineage>
</organism>
<dbReference type="PROSITE" id="PS00211">
    <property type="entry name" value="ABC_TRANSPORTER_1"/>
    <property type="match status" value="1"/>
</dbReference>
<keyword evidence="4 6" id="KW-0067">ATP-binding</keyword>
<feature type="domain" description="ABC transporter" evidence="5">
    <location>
        <begin position="4"/>
        <end position="231"/>
    </location>
</feature>
<dbReference type="Proteomes" id="UP000228867">
    <property type="component" value="Unassembled WGS sequence"/>
</dbReference>
<dbReference type="InterPro" id="IPR050153">
    <property type="entry name" value="Metal_Ion_Import_ABC"/>
</dbReference>
<dbReference type="FunFam" id="3.40.50.300:FF:000134">
    <property type="entry name" value="Iron-enterobactin ABC transporter ATP-binding protein"/>
    <property type="match status" value="1"/>
</dbReference>
<evidence type="ECO:0000256" key="3">
    <source>
        <dbReference type="ARBA" id="ARBA00022741"/>
    </source>
</evidence>
<dbReference type="PANTHER" id="PTHR42734:SF17">
    <property type="entry name" value="METAL TRANSPORT SYSTEM ATP-BINDING PROTEIN TM_0124-RELATED"/>
    <property type="match status" value="1"/>
</dbReference>
<comment type="similarity">
    <text evidence="1">Belongs to the ABC transporter superfamily.</text>
</comment>